<sequence>PRTYRKSDLENGQDVQGIDWRKLETTRSKARSVRSQLYCQFEPIHVGFPNPILLQNGKNATKTTNCDDYFRFTRVNNEHRAYITHFQLRNLIAATSRNDIYYANKYKIMHTDLSDQVNECAIDLTKTSTDSWDNSGGFVTTTLTATEEALIGGSFFGEYVVKSLKSDYDEPPTIGAVTQETNGITNHVHAFNSRTNGQRQAAFCNNDQHLRLLDLTTNSFTGDFTYPAAINCAATSPNGQMRIVVGDFLETLITNAQTGKPFESLLAHTDHVFACAWADDGIHIATGAQDCRIAIHDARWWARPVAVISSEMACPRSLSFSPVGSGKRLLLAAEADDFVHVIDAVGFTKKQTVDFFGPIGGACWTGDGGEFVVSNSDARLGGLMGFER</sequence>
<dbReference type="Proteomes" id="UP000799429">
    <property type="component" value="Unassembled WGS sequence"/>
</dbReference>
<accession>A0A9P4S5G3</accession>
<dbReference type="Pfam" id="PF00400">
    <property type="entry name" value="WD40"/>
    <property type="match status" value="1"/>
</dbReference>
<dbReference type="InterPro" id="IPR001680">
    <property type="entry name" value="WD40_rpt"/>
</dbReference>
<organism evidence="1 2">
    <name type="scientific">Patellaria atrata CBS 101060</name>
    <dbReference type="NCBI Taxonomy" id="1346257"/>
    <lineage>
        <taxon>Eukaryota</taxon>
        <taxon>Fungi</taxon>
        <taxon>Dikarya</taxon>
        <taxon>Ascomycota</taxon>
        <taxon>Pezizomycotina</taxon>
        <taxon>Dothideomycetes</taxon>
        <taxon>Dothideomycetes incertae sedis</taxon>
        <taxon>Patellariales</taxon>
        <taxon>Patellariaceae</taxon>
        <taxon>Patellaria</taxon>
    </lineage>
</organism>
<dbReference type="SUPFAM" id="SSF50978">
    <property type="entry name" value="WD40 repeat-like"/>
    <property type="match status" value="1"/>
</dbReference>
<dbReference type="InterPro" id="IPR036322">
    <property type="entry name" value="WD40_repeat_dom_sf"/>
</dbReference>
<dbReference type="PANTHER" id="PTHR43991">
    <property type="entry name" value="WD REPEAT PROTEIN (AFU_ORTHOLOGUE AFUA_8G05640)-RELATED"/>
    <property type="match status" value="1"/>
</dbReference>
<evidence type="ECO:0000313" key="1">
    <source>
        <dbReference type="EMBL" id="KAF2836491.1"/>
    </source>
</evidence>
<protein>
    <submittedName>
        <fullName evidence="1">WD40 repeat-like protein</fullName>
    </submittedName>
</protein>
<keyword evidence="2" id="KW-1185">Reference proteome</keyword>
<dbReference type="EMBL" id="MU006103">
    <property type="protein sequence ID" value="KAF2836491.1"/>
    <property type="molecule type" value="Genomic_DNA"/>
</dbReference>
<gene>
    <name evidence="1" type="ORF">M501DRAFT_912452</name>
</gene>
<dbReference type="InterPro" id="IPR015943">
    <property type="entry name" value="WD40/YVTN_repeat-like_dom_sf"/>
</dbReference>
<dbReference type="Gene3D" id="2.130.10.10">
    <property type="entry name" value="YVTN repeat-like/Quinoprotein amine dehydrogenase"/>
    <property type="match status" value="1"/>
</dbReference>
<dbReference type="PANTHER" id="PTHR43991:SF12">
    <property type="entry name" value="WD REPEAT PROTEIN (AFU_ORTHOLOGUE AFUA_8G05640)"/>
    <property type="match status" value="1"/>
</dbReference>
<dbReference type="SMART" id="SM00320">
    <property type="entry name" value="WD40"/>
    <property type="match status" value="1"/>
</dbReference>
<proteinExistence type="predicted"/>
<evidence type="ECO:0000313" key="2">
    <source>
        <dbReference type="Proteomes" id="UP000799429"/>
    </source>
</evidence>
<comment type="caution">
    <text evidence="1">The sequence shown here is derived from an EMBL/GenBank/DDBJ whole genome shotgun (WGS) entry which is preliminary data.</text>
</comment>
<feature type="non-terminal residue" evidence="1">
    <location>
        <position position="1"/>
    </location>
</feature>
<dbReference type="OrthoDB" id="20669at2759"/>
<reference evidence="1" key="1">
    <citation type="journal article" date="2020" name="Stud. Mycol.">
        <title>101 Dothideomycetes genomes: a test case for predicting lifestyles and emergence of pathogens.</title>
        <authorList>
            <person name="Haridas S."/>
            <person name="Albert R."/>
            <person name="Binder M."/>
            <person name="Bloem J."/>
            <person name="Labutti K."/>
            <person name="Salamov A."/>
            <person name="Andreopoulos B."/>
            <person name="Baker S."/>
            <person name="Barry K."/>
            <person name="Bills G."/>
            <person name="Bluhm B."/>
            <person name="Cannon C."/>
            <person name="Castanera R."/>
            <person name="Culley D."/>
            <person name="Daum C."/>
            <person name="Ezra D."/>
            <person name="Gonzalez J."/>
            <person name="Henrissat B."/>
            <person name="Kuo A."/>
            <person name="Liang C."/>
            <person name="Lipzen A."/>
            <person name="Lutzoni F."/>
            <person name="Magnuson J."/>
            <person name="Mondo S."/>
            <person name="Nolan M."/>
            <person name="Ohm R."/>
            <person name="Pangilinan J."/>
            <person name="Park H.-J."/>
            <person name="Ramirez L."/>
            <person name="Alfaro M."/>
            <person name="Sun H."/>
            <person name="Tritt A."/>
            <person name="Yoshinaga Y."/>
            <person name="Zwiers L.-H."/>
            <person name="Turgeon B."/>
            <person name="Goodwin S."/>
            <person name="Spatafora J."/>
            <person name="Crous P."/>
            <person name="Grigoriev I."/>
        </authorList>
    </citation>
    <scope>NUCLEOTIDE SEQUENCE</scope>
    <source>
        <strain evidence="1">CBS 101060</strain>
    </source>
</reference>
<dbReference type="AlphaFoldDB" id="A0A9P4S5G3"/>
<feature type="non-terminal residue" evidence="1">
    <location>
        <position position="388"/>
    </location>
</feature>
<name>A0A9P4S5G3_9PEZI</name>